<dbReference type="PANTHER" id="PTHR10166">
    <property type="entry name" value="VOLTAGE-DEPENDENT CALCIUM CHANNEL SUBUNIT ALPHA-2/DELTA-RELATED"/>
    <property type="match status" value="1"/>
</dbReference>
<feature type="region of interest" description="Disordered" evidence="1">
    <location>
        <begin position="166"/>
        <end position="207"/>
    </location>
</feature>
<keyword evidence="5" id="KW-1185">Reference proteome</keyword>
<reference evidence="4 5" key="1">
    <citation type="journal article" date="2018" name="Sci. Rep.">
        <title>A novel species of the marine cyanobacterium Acaryochloris with a unique pigment content and lifestyle.</title>
        <authorList>
            <person name="Partensky F."/>
            <person name="Six C."/>
            <person name="Ratin M."/>
            <person name="Garczarek L."/>
            <person name="Vaulot D."/>
            <person name="Probert I."/>
            <person name="Calteau A."/>
            <person name="Gourvil P."/>
            <person name="Marie D."/>
            <person name="Grebert T."/>
            <person name="Bouchier C."/>
            <person name="Le Panse S."/>
            <person name="Gachenot M."/>
            <person name="Rodriguez F."/>
            <person name="Garrido J.L."/>
        </authorList>
    </citation>
    <scope>NUCLEOTIDE SEQUENCE [LARGE SCALE GENOMIC DNA]</scope>
    <source>
        <strain evidence="4 5">RCC1774</strain>
    </source>
</reference>
<keyword evidence="2" id="KW-0732">Signal</keyword>
<protein>
    <recommendedName>
        <fullName evidence="3">VWFA domain-containing protein</fullName>
    </recommendedName>
</protein>
<proteinExistence type="predicted"/>
<dbReference type="InterPro" id="IPR021908">
    <property type="entry name" value="YfbK_C"/>
</dbReference>
<dbReference type="PANTHER" id="PTHR10166:SF37">
    <property type="entry name" value="STOLID, ISOFORM H"/>
    <property type="match status" value="1"/>
</dbReference>
<dbReference type="Gene3D" id="3.40.50.410">
    <property type="entry name" value="von Willebrand factor, type A domain"/>
    <property type="match status" value="1"/>
</dbReference>
<dbReference type="InterPro" id="IPR051173">
    <property type="entry name" value="Ca_channel_alpha-2/delta"/>
</dbReference>
<dbReference type="Proteomes" id="UP000248857">
    <property type="component" value="Unassembled WGS sequence"/>
</dbReference>
<evidence type="ECO:0000259" key="3">
    <source>
        <dbReference type="PROSITE" id="PS50234"/>
    </source>
</evidence>
<dbReference type="SMART" id="SM00327">
    <property type="entry name" value="VWA"/>
    <property type="match status" value="1"/>
</dbReference>
<feature type="signal peptide" evidence="2">
    <location>
        <begin position="1"/>
        <end position="33"/>
    </location>
</feature>
<evidence type="ECO:0000313" key="4">
    <source>
        <dbReference type="EMBL" id="PZD72221.1"/>
    </source>
</evidence>
<dbReference type="RefSeq" id="WP_233501669.1">
    <property type="nucleotide sequence ID" value="NZ_CAWNWM010000011.1"/>
</dbReference>
<dbReference type="InterPro" id="IPR022156">
    <property type="entry name" value="Uncharacterised_YfbK_N"/>
</dbReference>
<organism evidence="4 5">
    <name type="scientific">Acaryochloris thomasi RCC1774</name>
    <dbReference type="NCBI Taxonomy" id="1764569"/>
    <lineage>
        <taxon>Bacteria</taxon>
        <taxon>Bacillati</taxon>
        <taxon>Cyanobacteriota</taxon>
        <taxon>Cyanophyceae</taxon>
        <taxon>Acaryochloridales</taxon>
        <taxon>Acaryochloridaceae</taxon>
        <taxon>Acaryochloris</taxon>
        <taxon>Acaryochloris thomasi</taxon>
    </lineage>
</organism>
<feature type="chain" id="PRO_5016141060" description="VWFA domain-containing protein" evidence="2">
    <location>
        <begin position="34"/>
        <end position="692"/>
    </location>
</feature>
<dbReference type="CDD" id="cd01465">
    <property type="entry name" value="vWA_subgroup"/>
    <property type="match status" value="1"/>
</dbReference>
<dbReference type="Pfam" id="PF12450">
    <property type="entry name" value="vWF_A"/>
    <property type="match status" value="1"/>
</dbReference>
<dbReference type="Pfam" id="PF12034">
    <property type="entry name" value="YfbK_C"/>
    <property type="match status" value="1"/>
</dbReference>
<accession>A0A2W1JTG8</accession>
<gene>
    <name evidence="4" type="ORF">C1752_03807</name>
</gene>
<evidence type="ECO:0000256" key="2">
    <source>
        <dbReference type="SAM" id="SignalP"/>
    </source>
</evidence>
<dbReference type="AlphaFoldDB" id="A0A2W1JTG8"/>
<dbReference type="EMBL" id="PQWO01000011">
    <property type="protein sequence ID" value="PZD72221.1"/>
    <property type="molecule type" value="Genomic_DNA"/>
</dbReference>
<dbReference type="InterPro" id="IPR036465">
    <property type="entry name" value="vWFA_dom_sf"/>
</dbReference>
<dbReference type="InterPro" id="IPR002035">
    <property type="entry name" value="VWF_A"/>
</dbReference>
<sequence length="692" mass="76233">MNKKQWMSQGPRWSALAAMLLALGTQIPGPAIAKPQPDHTIKACTDEEVMLPSHPDVKILRQLFERYASGETLQTELGMTRLDFAQSLNRFVSRVDAGQAPNSKIQLRSADLALLEKLKRNYATELASLRQPRPVDRENGFYPAPGRFGGSPSSLRGTVGQLNQAAPAPFSRSQSLTEQKSRAIGSRTRAIQKPSLSPRPLPPINGDIDRIHPPGTFSTEEYDRINENPFQRPTQAPLSTFSIDVDTASYSNVRRFVRQGQLPPKDAVRLEEMINYFSYDYPQPTGDQPFSVTTEVATTPWNAKNKLVQVGLKGKELTTQQPSNLVFLMDVSGSMRQANKLPLVKKSLCQLVQQLDVQDKVSIVVYAGNAGVVLEPTLGSQKTKIMEAINRLEAGGTTAGGEGIVKAYDLAKRNLLKDGNNRVILATDGDFNVGVSSDAELERLIEKKRDEGIFLTVLGFGTGNYKDAKMELLADKGNGNYAYLDNILEAQKVLVHDLRSTLFTIAKDVKIQVEFNPDKVQAYRLIGYENRLLRAEDFNDDRKDAGEIGSGHTVTALYEVIPAGVETDIELPDVDPLKYQKPQASDSGSDELMQVKLRYKAPTGRKSQLISQPITEGSGTIGSASDNLKFSSAVAMFGMMLRESELKGDTSYASVLELAKQSQGEDQRGYRQGFIDLVESSQKLSQTRAELD</sequence>
<evidence type="ECO:0000313" key="5">
    <source>
        <dbReference type="Proteomes" id="UP000248857"/>
    </source>
</evidence>
<name>A0A2W1JTG8_9CYAN</name>
<comment type="caution">
    <text evidence="4">The sequence shown here is derived from an EMBL/GenBank/DDBJ whole genome shotgun (WGS) entry which is preliminary data.</text>
</comment>
<dbReference type="Pfam" id="PF00092">
    <property type="entry name" value="VWA"/>
    <property type="match status" value="1"/>
</dbReference>
<dbReference type="SUPFAM" id="SSF53300">
    <property type="entry name" value="vWA-like"/>
    <property type="match status" value="1"/>
</dbReference>
<evidence type="ECO:0000256" key="1">
    <source>
        <dbReference type="SAM" id="MobiDB-lite"/>
    </source>
</evidence>
<feature type="domain" description="VWFA" evidence="3">
    <location>
        <begin position="324"/>
        <end position="502"/>
    </location>
</feature>
<dbReference type="PROSITE" id="PS50234">
    <property type="entry name" value="VWFA"/>
    <property type="match status" value="1"/>
</dbReference>